<dbReference type="RefSeq" id="WP_059417990.1">
    <property type="nucleotide sequence ID" value="NZ_DF968264.1"/>
</dbReference>
<evidence type="ECO:0000313" key="3">
    <source>
        <dbReference type="Proteomes" id="UP000053859"/>
    </source>
</evidence>
<dbReference type="EMBL" id="DF968264">
    <property type="protein sequence ID" value="GAP48555.1"/>
    <property type="molecule type" value="Genomic_DNA"/>
</dbReference>
<keyword evidence="3" id="KW-1185">Reference proteome</keyword>
<reference evidence="2" key="1">
    <citation type="journal article" date="2015" name="Genome Announc.">
        <title>Draft Genome Sequence of Thiostrepton-Producing Streptomyces azureus ATCC 14921.</title>
        <authorList>
            <person name="Sakihara K."/>
            <person name="Maeda J."/>
            <person name="Tashiro K."/>
            <person name="Fujino Y."/>
            <person name="Kuhara S."/>
            <person name="Ohshima T."/>
            <person name="Ogata S."/>
            <person name="Doi K."/>
        </authorList>
    </citation>
    <scope>NUCLEOTIDE SEQUENCE [LARGE SCALE GENOMIC DNA]</scope>
    <source>
        <strain evidence="2">ATCC14921</strain>
    </source>
</reference>
<dbReference type="OrthoDB" id="4829274at2"/>
<dbReference type="AlphaFoldDB" id="A0A0K8PKY4"/>
<organism evidence="2 3">
    <name type="scientific">Streptomyces azureus</name>
    <dbReference type="NCBI Taxonomy" id="146537"/>
    <lineage>
        <taxon>Bacteria</taxon>
        <taxon>Bacillati</taxon>
        <taxon>Actinomycetota</taxon>
        <taxon>Actinomycetes</taxon>
        <taxon>Kitasatosporales</taxon>
        <taxon>Streptomycetaceae</taxon>
        <taxon>Streptomyces</taxon>
    </lineage>
</organism>
<dbReference type="PATRIC" id="fig|146537.3.peg.3582"/>
<evidence type="ECO:0000313" key="2">
    <source>
        <dbReference type="EMBL" id="GAP48555.1"/>
    </source>
</evidence>
<feature type="region of interest" description="Disordered" evidence="1">
    <location>
        <begin position="1"/>
        <end position="30"/>
    </location>
</feature>
<sequence length="71" mass="7901">MRRESSLTRPRAGSGNGSLWQPADHERKPVRTLRDNAPAQVAGGSYDDDLLSVVVARRPQVREHFPDLAHV</sequence>
<proteinExistence type="predicted"/>
<name>A0A0K8PKY4_STRAJ</name>
<dbReference type="Proteomes" id="UP000053859">
    <property type="component" value="Unassembled WGS sequence"/>
</dbReference>
<evidence type="ECO:0000256" key="1">
    <source>
        <dbReference type="SAM" id="MobiDB-lite"/>
    </source>
</evidence>
<gene>
    <name evidence="2" type="ORF">SAZU_3381</name>
</gene>
<accession>A0A0K8PKY4</accession>
<protein>
    <submittedName>
        <fullName evidence="2">Uncharacterized protein</fullName>
    </submittedName>
</protein>